<evidence type="ECO:0000256" key="9">
    <source>
        <dbReference type="ARBA" id="ARBA00023014"/>
    </source>
</evidence>
<dbReference type="Gene3D" id="3.40.50.12160">
    <property type="entry name" value="Methylthiotransferase, N-terminal domain"/>
    <property type="match status" value="1"/>
</dbReference>
<protein>
    <submittedName>
        <fullName evidence="12">tRNA (N(6)-L-threonylcarbamoyladenosine(37)-C(2) )-methylthiotransferase MtaB</fullName>
    </submittedName>
</protein>
<evidence type="ECO:0000259" key="10">
    <source>
        <dbReference type="PROSITE" id="PS51449"/>
    </source>
</evidence>
<dbReference type="RefSeq" id="WP_125042359.1">
    <property type="nucleotide sequence ID" value="NZ_BHWB01000016.1"/>
</dbReference>
<dbReference type="InterPro" id="IPR023404">
    <property type="entry name" value="rSAM_horseshoe"/>
</dbReference>
<dbReference type="Proteomes" id="UP000288079">
    <property type="component" value="Unassembled WGS sequence"/>
</dbReference>
<dbReference type="CDD" id="cd01335">
    <property type="entry name" value="Radical_SAM"/>
    <property type="match status" value="1"/>
</dbReference>
<keyword evidence="3" id="KW-0963">Cytoplasm</keyword>
<dbReference type="InterPro" id="IPR007197">
    <property type="entry name" value="rSAM"/>
</dbReference>
<evidence type="ECO:0000256" key="2">
    <source>
        <dbReference type="ARBA" id="ARBA00022485"/>
    </source>
</evidence>
<dbReference type="SUPFAM" id="SSF102114">
    <property type="entry name" value="Radical SAM enzymes"/>
    <property type="match status" value="1"/>
</dbReference>
<dbReference type="SFLD" id="SFLDG01082">
    <property type="entry name" value="B12-binding_domain_containing"/>
    <property type="match status" value="1"/>
</dbReference>
<dbReference type="EMBL" id="BHWB01000016">
    <property type="protein sequence ID" value="GCB36882.1"/>
    <property type="molecule type" value="Genomic_DNA"/>
</dbReference>
<feature type="domain" description="Radical SAM core" evidence="11">
    <location>
        <begin position="145"/>
        <end position="373"/>
    </location>
</feature>
<dbReference type="NCBIfam" id="TIGR00089">
    <property type="entry name" value="MiaB/RimO family radical SAM methylthiotransferase"/>
    <property type="match status" value="1"/>
</dbReference>
<dbReference type="AlphaFoldDB" id="A0A401LZC3"/>
<dbReference type="GO" id="GO:0035598">
    <property type="term" value="F:tRNA (N(6)-L-threonylcarbamoyladenosine(37)-C(2))-methylthiotransferase activity"/>
    <property type="evidence" value="ECO:0007669"/>
    <property type="project" value="TreeGrafter"/>
</dbReference>
<dbReference type="InterPro" id="IPR058240">
    <property type="entry name" value="rSAM_sf"/>
</dbReference>
<dbReference type="Pfam" id="PF04055">
    <property type="entry name" value="Radical_SAM"/>
    <property type="match status" value="1"/>
</dbReference>
<dbReference type="PROSITE" id="PS51449">
    <property type="entry name" value="MTTASE_N"/>
    <property type="match status" value="1"/>
</dbReference>
<dbReference type="GO" id="GO:0046872">
    <property type="term" value="F:metal ion binding"/>
    <property type="evidence" value="ECO:0007669"/>
    <property type="project" value="UniProtKB-KW"/>
</dbReference>
<evidence type="ECO:0000256" key="6">
    <source>
        <dbReference type="ARBA" id="ARBA00022694"/>
    </source>
</evidence>
<keyword evidence="5" id="KW-0949">S-adenosyl-L-methionine</keyword>
<keyword evidence="7" id="KW-0479">Metal-binding</keyword>
<dbReference type="PROSITE" id="PS51918">
    <property type="entry name" value="RADICAL_SAM"/>
    <property type="match status" value="1"/>
</dbReference>
<dbReference type="InterPro" id="IPR013848">
    <property type="entry name" value="Methylthiotransferase_N"/>
</dbReference>
<organism evidence="12 13">
    <name type="scientific">Bacteroides faecalis</name>
    <dbReference type="NCBI Taxonomy" id="2447885"/>
    <lineage>
        <taxon>Bacteria</taxon>
        <taxon>Pseudomonadati</taxon>
        <taxon>Bacteroidota</taxon>
        <taxon>Bacteroidia</taxon>
        <taxon>Bacteroidales</taxon>
        <taxon>Bacteroidaceae</taxon>
        <taxon>Bacteroides</taxon>
    </lineage>
</organism>
<evidence type="ECO:0000256" key="5">
    <source>
        <dbReference type="ARBA" id="ARBA00022691"/>
    </source>
</evidence>
<dbReference type="Pfam" id="PF00919">
    <property type="entry name" value="UPF0004"/>
    <property type="match status" value="1"/>
</dbReference>
<dbReference type="SMART" id="SM00729">
    <property type="entry name" value="Elp3"/>
    <property type="match status" value="1"/>
</dbReference>
<reference evidence="12 13" key="1">
    <citation type="submission" date="2018-10" db="EMBL/GenBank/DDBJ databases">
        <title>Draft Genome Sequence of Bacteroides sp. KCTC 15687.</title>
        <authorList>
            <person name="Yu S.Y."/>
            <person name="Kim J.S."/>
            <person name="Oh B.S."/>
            <person name="Park S.H."/>
            <person name="Kang S.W."/>
            <person name="Park J.E."/>
            <person name="Choi S.H."/>
            <person name="Han K.I."/>
            <person name="Lee K.C."/>
            <person name="Eom M.K."/>
            <person name="Suh M.K."/>
            <person name="Lee D.H."/>
            <person name="Yoon H."/>
            <person name="Kim B."/>
            <person name="Yang S.J."/>
            <person name="Lee J.S."/>
            <person name="Lee J.H."/>
        </authorList>
    </citation>
    <scope>NUCLEOTIDE SEQUENCE [LARGE SCALE GENOMIC DNA]</scope>
    <source>
        <strain evidence="12 13">KCTC 15687</strain>
    </source>
</reference>
<comment type="cofactor">
    <cofactor evidence="1">
        <name>[4Fe-4S] cluster</name>
        <dbReference type="ChEBI" id="CHEBI:49883"/>
    </cofactor>
</comment>
<gene>
    <name evidence="12" type="ORF">KGMB02408_38270</name>
</gene>
<feature type="domain" description="MTTase N-terminal" evidence="10">
    <location>
        <begin position="10"/>
        <end position="122"/>
    </location>
</feature>
<name>A0A401LZC3_9BACE</name>
<evidence type="ECO:0000313" key="12">
    <source>
        <dbReference type="EMBL" id="GCB36882.1"/>
    </source>
</evidence>
<dbReference type="InterPro" id="IPR038135">
    <property type="entry name" value="Methylthiotransferase_N_sf"/>
</dbReference>
<evidence type="ECO:0000313" key="13">
    <source>
        <dbReference type="Proteomes" id="UP000288079"/>
    </source>
</evidence>
<evidence type="ECO:0000256" key="1">
    <source>
        <dbReference type="ARBA" id="ARBA00001966"/>
    </source>
</evidence>
<dbReference type="InterPro" id="IPR005839">
    <property type="entry name" value="Methylthiotransferase"/>
</dbReference>
<evidence type="ECO:0000259" key="11">
    <source>
        <dbReference type="PROSITE" id="PS51918"/>
    </source>
</evidence>
<dbReference type="SFLD" id="SFLDS00029">
    <property type="entry name" value="Radical_SAM"/>
    <property type="match status" value="1"/>
</dbReference>
<dbReference type="SFLD" id="SFLDG01061">
    <property type="entry name" value="methylthiotransferase"/>
    <property type="match status" value="1"/>
</dbReference>
<dbReference type="PROSITE" id="PS01278">
    <property type="entry name" value="MTTASE_RADICAL"/>
    <property type="match status" value="1"/>
</dbReference>
<dbReference type="PANTHER" id="PTHR11918:SF45">
    <property type="entry name" value="THREONYLCARBAMOYLADENOSINE TRNA METHYLTHIOTRANSFERASE"/>
    <property type="match status" value="1"/>
</dbReference>
<keyword evidence="13" id="KW-1185">Reference proteome</keyword>
<dbReference type="InterPro" id="IPR006467">
    <property type="entry name" value="MiaB-like_bact"/>
</dbReference>
<dbReference type="NCBIfam" id="TIGR01579">
    <property type="entry name" value="MiaB-like-C"/>
    <property type="match status" value="1"/>
</dbReference>
<keyword evidence="8" id="KW-0408">Iron</keyword>
<keyword evidence="9" id="KW-0411">Iron-sulfur</keyword>
<keyword evidence="6" id="KW-0819">tRNA processing</keyword>
<sequence>MIDTTVFQNKTAVYYTLGCKLNFSETSTIGKILREAGVRTARKGEKADICVVNTCSVTEMADKKCRQAIHRLVKQHPGAFVVVTGCYAQLKPGDVAKIKGVDVVLGAEQKNDLLQYLGDLHKHEQGETITTITKDIRSFAPSCSRGDRTRFFLKVQDGCDYYCSYCTIPFARGRSRNGTIASMVEQAKQAAAEGGKEIVLTGVNIGDFGKTTGETFFDLVRALDHVEGIERYRISSIEPNLLTDEIIEFVSQSRRFMPHFHIPLQSGCDEVLKLMRRRYDTALFASKVKKIKEIMPDAFIGVDVIVGTRGETETYFEQTYRFIAGLDVTQLHVFSYSERPGTQALKIEHIVSPEEKHQRSQRLLNLSDEKTRAFYARHIGQTMSVLMEKSKVGNPMHGFTENYIRVEVETDNSLDNQVLSVRLGDFNEDKTALKGTIL</sequence>
<dbReference type="FunFam" id="3.40.50.12160:FF:000004">
    <property type="entry name" value="Threonylcarbamoyladenosine tRNA methylthiotransferase MtaB"/>
    <property type="match status" value="1"/>
</dbReference>
<dbReference type="FunFam" id="3.80.30.20:FF:000006">
    <property type="entry name" value="MiaB-like tRNA modifying enzyme"/>
    <property type="match status" value="1"/>
</dbReference>
<comment type="caution">
    <text evidence="12">The sequence shown here is derived from an EMBL/GenBank/DDBJ whole genome shotgun (WGS) entry which is preliminary data.</text>
</comment>
<accession>A0A401LZC3</accession>
<keyword evidence="4 12" id="KW-0808">Transferase</keyword>
<evidence type="ECO:0000256" key="4">
    <source>
        <dbReference type="ARBA" id="ARBA00022679"/>
    </source>
</evidence>
<proteinExistence type="predicted"/>
<dbReference type="PANTHER" id="PTHR11918">
    <property type="entry name" value="RADICAL SAM PROTEINS"/>
    <property type="match status" value="1"/>
</dbReference>
<dbReference type="InterPro" id="IPR006638">
    <property type="entry name" value="Elp3/MiaA/NifB-like_rSAM"/>
</dbReference>
<evidence type="ECO:0000256" key="7">
    <source>
        <dbReference type="ARBA" id="ARBA00022723"/>
    </source>
</evidence>
<keyword evidence="2" id="KW-0004">4Fe-4S</keyword>
<dbReference type="GO" id="GO:0051539">
    <property type="term" value="F:4 iron, 4 sulfur cluster binding"/>
    <property type="evidence" value="ECO:0007669"/>
    <property type="project" value="UniProtKB-KW"/>
</dbReference>
<dbReference type="InterPro" id="IPR020612">
    <property type="entry name" value="Methylthiotransferase_CS"/>
</dbReference>
<dbReference type="Gene3D" id="3.80.30.20">
    <property type="entry name" value="tm_1862 like domain"/>
    <property type="match status" value="1"/>
</dbReference>
<evidence type="ECO:0000256" key="8">
    <source>
        <dbReference type="ARBA" id="ARBA00023004"/>
    </source>
</evidence>
<evidence type="ECO:0000256" key="3">
    <source>
        <dbReference type="ARBA" id="ARBA00022490"/>
    </source>
</evidence>
<dbReference type="OrthoDB" id="9805215at2"/>